<gene>
    <name evidence="1" type="ORF">ECRASSUSDP1_LOCUS7579</name>
</gene>
<reference evidence="1" key="1">
    <citation type="submission" date="2023-07" db="EMBL/GenBank/DDBJ databases">
        <authorList>
            <consortium name="AG Swart"/>
            <person name="Singh M."/>
            <person name="Singh A."/>
            <person name="Seah K."/>
            <person name="Emmerich C."/>
        </authorList>
    </citation>
    <scope>NUCLEOTIDE SEQUENCE</scope>
    <source>
        <strain evidence="1">DP1</strain>
    </source>
</reference>
<evidence type="ECO:0000313" key="1">
    <source>
        <dbReference type="EMBL" id="CAI2366306.1"/>
    </source>
</evidence>
<dbReference type="EMBL" id="CAMPGE010007385">
    <property type="protein sequence ID" value="CAI2366306.1"/>
    <property type="molecule type" value="Genomic_DNA"/>
</dbReference>
<dbReference type="AlphaFoldDB" id="A0AAD1UBV6"/>
<proteinExistence type="predicted"/>
<accession>A0AAD1UBV6</accession>
<organism evidence="1 2">
    <name type="scientific">Euplotes crassus</name>
    <dbReference type="NCBI Taxonomy" id="5936"/>
    <lineage>
        <taxon>Eukaryota</taxon>
        <taxon>Sar</taxon>
        <taxon>Alveolata</taxon>
        <taxon>Ciliophora</taxon>
        <taxon>Intramacronucleata</taxon>
        <taxon>Spirotrichea</taxon>
        <taxon>Hypotrichia</taxon>
        <taxon>Euplotida</taxon>
        <taxon>Euplotidae</taxon>
        <taxon>Moneuplotes</taxon>
    </lineage>
</organism>
<protein>
    <submittedName>
        <fullName evidence="1">Uncharacterized protein</fullName>
    </submittedName>
</protein>
<dbReference type="Proteomes" id="UP001295684">
    <property type="component" value="Unassembled WGS sequence"/>
</dbReference>
<name>A0AAD1UBV6_EUPCR</name>
<comment type="caution">
    <text evidence="1">The sequence shown here is derived from an EMBL/GenBank/DDBJ whole genome shotgun (WGS) entry which is preliminary data.</text>
</comment>
<keyword evidence="2" id="KW-1185">Reference proteome</keyword>
<evidence type="ECO:0000313" key="2">
    <source>
        <dbReference type="Proteomes" id="UP001295684"/>
    </source>
</evidence>
<sequence>MTSQMDLSKQSSPSPQKLSVSVTKLPLTGPSPLPPLSVTFVKFCKPFVQFMLLKVTLKNPFQIQWFITFCKELFAQEGILQTEEEQKGTDEGFCEKEYTQSKYLRLAKLNLKGKNKGELVQLLQKYKKEIFEYPYDVVFPQSCYSQELNLNSSIRMSFYQDMLKVPDFLKEEKCIKIFDFSVFSVSNFIAAIDECKLTAREVILKIKYPADSCALETFMISNYWMFRETKKFSLLFEDTVKVGSSTRCL</sequence>